<keyword evidence="1" id="KW-0880">Kelch repeat</keyword>
<dbReference type="FunFam" id="2.60.120.290:FF:000008">
    <property type="entry name" value="Attractin like 1"/>
    <property type="match status" value="1"/>
</dbReference>
<evidence type="ECO:0000313" key="9">
    <source>
        <dbReference type="Proteomes" id="UP001046870"/>
    </source>
</evidence>
<keyword evidence="5" id="KW-0245">EGF-like domain</keyword>
<feature type="disulfide bond" evidence="5">
    <location>
        <begin position="125"/>
        <end position="135"/>
    </location>
</feature>
<feature type="domain" description="CUB" evidence="6">
    <location>
        <begin position="8"/>
        <end position="123"/>
    </location>
</feature>
<dbReference type="SUPFAM" id="SSF117281">
    <property type="entry name" value="Kelch motif"/>
    <property type="match status" value="1"/>
</dbReference>
<evidence type="ECO:0000259" key="6">
    <source>
        <dbReference type="PROSITE" id="PS01180"/>
    </source>
</evidence>
<dbReference type="SUPFAM" id="SSF49854">
    <property type="entry name" value="Spermadhesin, CUB domain"/>
    <property type="match status" value="1"/>
</dbReference>
<evidence type="ECO:0000313" key="8">
    <source>
        <dbReference type="EMBL" id="KAG7461552.1"/>
    </source>
</evidence>
<keyword evidence="3 5" id="KW-1015">Disulfide bond</keyword>
<dbReference type="CDD" id="cd00041">
    <property type="entry name" value="CUB"/>
    <property type="match status" value="1"/>
</dbReference>
<evidence type="ECO:0000256" key="4">
    <source>
        <dbReference type="PROSITE-ProRule" id="PRU00059"/>
    </source>
</evidence>
<evidence type="ECO:0000256" key="1">
    <source>
        <dbReference type="ARBA" id="ARBA00022441"/>
    </source>
</evidence>
<evidence type="ECO:0008006" key="10">
    <source>
        <dbReference type="Google" id="ProtNLM"/>
    </source>
</evidence>
<dbReference type="Pfam" id="PF23106">
    <property type="entry name" value="EGF_Teneurin"/>
    <property type="match status" value="1"/>
</dbReference>
<protein>
    <recommendedName>
        <fullName evidence="10">Attractin</fullName>
    </recommendedName>
</protein>
<dbReference type="PANTHER" id="PTHR46376:SF3">
    <property type="entry name" value="ATTRACTIN"/>
    <property type="match status" value="1"/>
</dbReference>
<dbReference type="Proteomes" id="UP001046870">
    <property type="component" value="Chromosome 17"/>
</dbReference>
<evidence type="ECO:0000259" key="7">
    <source>
        <dbReference type="PROSITE" id="PS50026"/>
    </source>
</evidence>
<feature type="domain" description="EGF-like" evidence="7">
    <location>
        <begin position="121"/>
        <end position="158"/>
    </location>
</feature>
<dbReference type="Gene3D" id="2.120.10.80">
    <property type="entry name" value="Kelch-type beta propeller"/>
    <property type="match status" value="2"/>
</dbReference>
<feature type="disulfide bond" evidence="5">
    <location>
        <begin position="129"/>
        <end position="146"/>
    </location>
</feature>
<evidence type="ECO:0000256" key="5">
    <source>
        <dbReference type="PROSITE-ProRule" id="PRU00076"/>
    </source>
</evidence>
<dbReference type="EMBL" id="JAFDVH010000017">
    <property type="protein sequence ID" value="KAG7461552.1"/>
    <property type="molecule type" value="Genomic_DNA"/>
</dbReference>
<proteinExistence type="predicted"/>
<dbReference type="InterPro" id="IPR015915">
    <property type="entry name" value="Kelch-typ_b-propeller"/>
</dbReference>
<feature type="disulfide bond" evidence="5">
    <location>
        <begin position="148"/>
        <end position="157"/>
    </location>
</feature>
<name>A0A9D3PMR7_MEGAT</name>
<dbReference type="InterPro" id="IPR056737">
    <property type="entry name" value="Beta-prop_ATRN-MKLN-like"/>
</dbReference>
<keyword evidence="9" id="KW-1185">Reference proteome</keyword>
<dbReference type="InterPro" id="IPR051568">
    <property type="entry name" value="LZTR1/Attractin"/>
</dbReference>
<dbReference type="PANTHER" id="PTHR46376">
    <property type="entry name" value="LEUCINE-ZIPPER-LIKE TRANSCRIPTIONAL REGULATOR 1"/>
    <property type="match status" value="1"/>
</dbReference>
<reference evidence="8" key="1">
    <citation type="submission" date="2021-01" db="EMBL/GenBank/DDBJ databases">
        <authorList>
            <person name="Zahm M."/>
            <person name="Roques C."/>
            <person name="Cabau C."/>
            <person name="Klopp C."/>
            <person name="Donnadieu C."/>
            <person name="Jouanno E."/>
            <person name="Lampietro C."/>
            <person name="Louis A."/>
            <person name="Herpin A."/>
            <person name="Echchiki A."/>
            <person name="Berthelot C."/>
            <person name="Parey E."/>
            <person name="Roest-Crollius H."/>
            <person name="Braasch I."/>
            <person name="Postlethwait J."/>
            <person name="Bobe J."/>
            <person name="Montfort J."/>
            <person name="Bouchez O."/>
            <person name="Begum T."/>
            <person name="Mejri S."/>
            <person name="Adams A."/>
            <person name="Chen W.-J."/>
            <person name="Guiguen Y."/>
        </authorList>
    </citation>
    <scope>NUCLEOTIDE SEQUENCE</scope>
    <source>
        <strain evidence="8">YG-15Mar2019-1</strain>
        <tissue evidence="8">Brain</tissue>
    </source>
</reference>
<dbReference type="Gene3D" id="2.10.25.10">
    <property type="entry name" value="Laminin"/>
    <property type="match status" value="1"/>
</dbReference>
<gene>
    <name evidence="8" type="ORF">MATL_G00192280</name>
</gene>
<dbReference type="AlphaFoldDB" id="A0A9D3PMR7"/>
<dbReference type="PROSITE" id="PS01186">
    <property type="entry name" value="EGF_2"/>
    <property type="match status" value="1"/>
</dbReference>
<dbReference type="OrthoDB" id="9998912at2759"/>
<sequence>MKHLVQGCYCTLLTGPSGFLTDGPGNYKYKTKCTWLIEGQPNTVLRLRFNHFATECSWDHLYVYDGDSIYAPLLAAFSGLIVPEHDANEMVPEVASQSGYTLLHFFSDAAYNLTGFNISYRINSCPSSCSGHGECRLSSPGGAVRCSCAQGWRGEACNSPYCVSDCGFPERGICEPSGTRGCVCHQGWQGPDCSTPVPANCSFWTRDEYPMHGLARTSHKAVVHDNIMWVIGGYMFNHSDYHIVKAYNLSSQRWLPLNRLASAITGRYGHSLALHEHKIYMYGGKNDLTGNISSQLWVFHVQNQSWALVSPRAKEQYAVVGHSAHVVQLARDISVMLVIFGHCPLYGYISKVQEYNIATNTWQVLKTGGALVQGGYGHSSVYDPKTHAVYIHGGYKAFSTNKYGLTDELYKYEVDTSTWIIMKNSGFYRYLHSAVIMSGTMLVFGGNTHNDTSMSHGAKCFSSDFMAYDLGESYPLNTTWASLAPNVM</sequence>
<dbReference type="SMART" id="SM00042">
    <property type="entry name" value="CUB"/>
    <property type="match status" value="1"/>
</dbReference>
<evidence type="ECO:0000256" key="2">
    <source>
        <dbReference type="ARBA" id="ARBA00022737"/>
    </source>
</evidence>
<comment type="caution">
    <text evidence="4">Lacks conserved residue(s) required for the propagation of feature annotation.</text>
</comment>
<dbReference type="InterPro" id="IPR000742">
    <property type="entry name" value="EGF"/>
</dbReference>
<comment type="caution">
    <text evidence="8">The sequence shown here is derived from an EMBL/GenBank/DDBJ whole genome shotgun (WGS) entry which is preliminary data.</text>
</comment>
<dbReference type="Gene3D" id="2.60.120.290">
    <property type="entry name" value="Spermadhesin, CUB domain"/>
    <property type="match status" value="1"/>
</dbReference>
<evidence type="ECO:0000256" key="3">
    <source>
        <dbReference type="ARBA" id="ARBA00023157"/>
    </source>
</evidence>
<keyword evidence="2" id="KW-0677">Repeat</keyword>
<dbReference type="PROSITE" id="PS01180">
    <property type="entry name" value="CUB"/>
    <property type="match status" value="1"/>
</dbReference>
<dbReference type="PROSITE" id="PS00022">
    <property type="entry name" value="EGF_1"/>
    <property type="match status" value="1"/>
</dbReference>
<dbReference type="Pfam" id="PF24981">
    <property type="entry name" value="Beta-prop_ATRN-LZTR1"/>
    <property type="match status" value="1"/>
</dbReference>
<dbReference type="PROSITE" id="PS50026">
    <property type="entry name" value="EGF_3"/>
    <property type="match status" value="1"/>
</dbReference>
<dbReference type="GO" id="GO:0005794">
    <property type="term" value="C:Golgi apparatus"/>
    <property type="evidence" value="ECO:0007669"/>
    <property type="project" value="TreeGrafter"/>
</dbReference>
<dbReference type="InterPro" id="IPR035914">
    <property type="entry name" value="Sperma_CUB_dom_sf"/>
</dbReference>
<accession>A0A9D3PMR7</accession>
<dbReference type="InterPro" id="IPR000859">
    <property type="entry name" value="CUB_dom"/>
</dbReference>
<organism evidence="8 9">
    <name type="scientific">Megalops atlanticus</name>
    <name type="common">Tarpon</name>
    <name type="synonym">Clupea gigantea</name>
    <dbReference type="NCBI Taxonomy" id="7932"/>
    <lineage>
        <taxon>Eukaryota</taxon>
        <taxon>Metazoa</taxon>
        <taxon>Chordata</taxon>
        <taxon>Craniata</taxon>
        <taxon>Vertebrata</taxon>
        <taxon>Euteleostomi</taxon>
        <taxon>Actinopterygii</taxon>
        <taxon>Neopterygii</taxon>
        <taxon>Teleostei</taxon>
        <taxon>Elopiformes</taxon>
        <taxon>Megalopidae</taxon>
        <taxon>Megalops</taxon>
    </lineage>
</organism>
<dbReference type="Pfam" id="PF00431">
    <property type="entry name" value="CUB"/>
    <property type="match status" value="1"/>
</dbReference>